<protein>
    <submittedName>
        <fullName evidence="2">Phosphotransferase</fullName>
    </submittedName>
</protein>
<dbReference type="Proteomes" id="UP000598996">
    <property type="component" value="Unassembled WGS sequence"/>
</dbReference>
<evidence type="ECO:0000313" key="3">
    <source>
        <dbReference type="Proteomes" id="UP000598996"/>
    </source>
</evidence>
<dbReference type="SUPFAM" id="SSF56112">
    <property type="entry name" value="Protein kinase-like (PK-like)"/>
    <property type="match status" value="1"/>
</dbReference>
<name>A0ABS1W0Y0_9ACTN</name>
<evidence type="ECO:0000313" key="2">
    <source>
        <dbReference type="EMBL" id="MBL7260391.1"/>
    </source>
</evidence>
<dbReference type="EMBL" id="JAENHO010000014">
    <property type="protein sequence ID" value="MBL7260391.1"/>
    <property type="molecule type" value="Genomic_DNA"/>
</dbReference>
<dbReference type="Gene3D" id="3.30.200.20">
    <property type="entry name" value="Phosphorylase Kinase, domain 1"/>
    <property type="match status" value="1"/>
</dbReference>
<proteinExistence type="predicted"/>
<sequence>MAQATGTRIGWRDLPTGVRQRIEGIVGGPVVAAVSQTGGFSPGTADRVVTADGRRAFVKAVTPALNERSAELAREEARISAALPEHAPTPRVLGSFDDGDWVVLVLEDVEGVPPRTPWVESEIDAAVAALAELADALTPAPLPVPAVTDHLAEGFGGWRRLAADPPADLDPWAAAHLPALIAAAEHGLAALSDGDTLAHCDIRADNILVRPDGRLVIVDWPWAATAPPWLDRVLLALNIIVHGGDPERVIADLDRRNVVGVMAGFAGFFRDISRLPPPPSLPSVRSFQRWQADELLPWLRRHL</sequence>
<keyword evidence="3" id="KW-1185">Reference proteome</keyword>
<comment type="caution">
    <text evidence="2">The sequence shown here is derived from an EMBL/GenBank/DDBJ whole genome shotgun (WGS) entry which is preliminary data.</text>
</comment>
<dbReference type="InterPro" id="IPR051678">
    <property type="entry name" value="AGP_Transferase"/>
</dbReference>
<evidence type="ECO:0000259" key="1">
    <source>
        <dbReference type="PROSITE" id="PS50011"/>
    </source>
</evidence>
<accession>A0ABS1W0Y0</accession>
<dbReference type="PANTHER" id="PTHR21310:SF40">
    <property type="entry name" value="AMINOGLYCOSIDE PHOSPHOTRANSFERASE DOMAIN-CONTAINING PROTEIN-RELATED"/>
    <property type="match status" value="1"/>
</dbReference>
<reference evidence="2 3" key="1">
    <citation type="submission" date="2021-01" db="EMBL/GenBank/DDBJ databases">
        <title>Actinoplanes sp. nov. LDG1-01 isolated from lichen.</title>
        <authorList>
            <person name="Saeng-In P."/>
            <person name="Phongsopitanun W."/>
            <person name="Kanchanasin P."/>
            <person name="Yuki M."/>
            <person name="Kudo T."/>
            <person name="Ohkuma M."/>
            <person name="Tanasupawat S."/>
        </authorList>
    </citation>
    <scope>NUCLEOTIDE SEQUENCE [LARGE SCALE GENOMIC DNA]</scope>
    <source>
        <strain evidence="2 3">LDG1-01</strain>
    </source>
</reference>
<organism evidence="2 3">
    <name type="scientific">Paractinoplanes lichenicola</name>
    <dbReference type="NCBI Taxonomy" id="2802976"/>
    <lineage>
        <taxon>Bacteria</taxon>
        <taxon>Bacillati</taxon>
        <taxon>Actinomycetota</taxon>
        <taxon>Actinomycetes</taxon>
        <taxon>Micromonosporales</taxon>
        <taxon>Micromonosporaceae</taxon>
        <taxon>Paractinoplanes</taxon>
    </lineage>
</organism>
<dbReference type="InterPro" id="IPR011009">
    <property type="entry name" value="Kinase-like_dom_sf"/>
</dbReference>
<gene>
    <name evidence="2" type="ORF">JKJ07_39465</name>
</gene>
<feature type="domain" description="Protein kinase" evidence="1">
    <location>
        <begin position="31"/>
        <end position="303"/>
    </location>
</feature>
<dbReference type="RefSeq" id="WP_202997126.1">
    <property type="nucleotide sequence ID" value="NZ_JAENHO010000014.1"/>
</dbReference>
<dbReference type="PROSITE" id="PS50011">
    <property type="entry name" value="PROTEIN_KINASE_DOM"/>
    <property type="match status" value="1"/>
</dbReference>
<dbReference type="Gene3D" id="3.90.1200.10">
    <property type="match status" value="1"/>
</dbReference>
<dbReference type="PANTHER" id="PTHR21310">
    <property type="entry name" value="AMINOGLYCOSIDE PHOSPHOTRANSFERASE-RELATED-RELATED"/>
    <property type="match status" value="1"/>
</dbReference>
<dbReference type="InterPro" id="IPR000719">
    <property type="entry name" value="Prot_kinase_dom"/>
</dbReference>